<keyword evidence="3" id="KW-1185">Reference proteome</keyword>
<dbReference type="RefSeq" id="WP_397716128.1">
    <property type="nucleotide sequence ID" value="NZ_JBIRGN010000006.1"/>
</dbReference>
<dbReference type="Gene3D" id="3.40.50.150">
    <property type="entry name" value="Vaccinia Virus protein VP39"/>
    <property type="match status" value="1"/>
</dbReference>
<dbReference type="InterPro" id="IPR052514">
    <property type="entry name" value="SAM-dependent_MTase"/>
</dbReference>
<dbReference type="GO" id="GO:0008168">
    <property type="term" value="F:methyltransferase activity"/>
    <property type="evidence" value="ECO:0007669"/>
    <property type="project" value="UniProtKB-KW"/>
</dbReference>
<proteinExistence type="predicted"/>
<dbReference type="EC" id="2.1.1.-" evidence="2"/>
<dbReference type="InterPro" id="IPR006342">
    <property type="entry name" value="FkbM_mtfrase"/>
</dbReference>
<evidence type="ECO:0000313" key="2">
    <source>
        <dbReference type="EMBL" id="MFH8549755.1"/>
    </source>
</evidence>
<comment type="caution">
    <text evidence="2">The sequence shown here is derived from an EMBL/GenBank/DDBJ whole genome shotgun (WGS) entry which is preliminary data.</text>
</comment>
<dbReference type="PANTHER" id="PTHR34203">
    <property type="entry name" value="METHYLTRANSFERASE, FKBM FAMILY PROTEIN"/>
    <property type="match status" value="1"/>
</dbReference>
<keyword evidence="2" id="KW-0489">Methyltransferase</keyword>
<keyword evidence="2" id="KW-0808">Transferase</keyword>
<evidence type="ECO:0000259" key="1">
    <source>
        <dbReference type="Pfam" id="PF05050"/>
    </source>
</evidence>
<evidence type="ECO:0000313" key="3">
    <source>
        <dbReference type="Proteomes" id="UP001610818"/>
    </source>
</evidence>
<reference evidence="2 3" key="1">
    <citation type="submission" date="2024-10" db="EMBL/GenBank/DDBJ databases">
        <title>The Natural Products Discovery Center: Release of the First 8490 Sequenced Strains for Exploring Actinobacteria Biosynthetic Diversity.</title>
        <authorList>
            <person name="Kalkreuter E."/>
            <person name="Kautsar S.A."/>
            <person name="Yang D."/>
            <person name="Bader C.D."/>
            <person name="Teijaro C.N."/>
            <person name="Fluegel L."/>
            <person name="Davis C.M."/>
            <person name="Simpson J.R."/>
            <person name="Lauterbach L."/>
            <person name="Steele A.D."/>
            <person name="Gui C."/>
            <person name="Meng S."/>
            <person name="Li G."/>
            <person name="Viehrig K."/>
            <person name="Ye F."/>
            <person name="Su P."/>
            <person name="Kiefer A.F."/>
            <person name="Nichols A."/>
            <person name="Cepeda A.J."/>
            <person name="Yan W."/>
            <person name="Fan B."/>
            <person name="Jiang Y."/>
            <person name="Adhikari A."/>
            <person name="Zheng C.-J."/>
            <person name="Schuster L."/>
            <person name="Cowan T.M."/>
            <person name="Smanski M.J."/>
            <person name="Chevrette M.G."/>
            <person name="De Carvalho L.P.S."/>
            <person name="Shen B."/>
        </authorList>
    </citation>
    <scope>NUCLEOTIDE SEQUENCE [LARGE SCALE GENOMIC DNA]</scope>
    <source>
        <strain evidence="2 3">NPDC017990</strain>
    </source>
</reference>
<feature type="domain" description="Methyltransferase FkbM" evidence="1">
    <location>
        <begin position="97"/>
        <end position="263"/>
    </location>
</feature>
<protein>
    <submittedName>
        <fullName evidence="2">FkbM family methyltransferase</fullName>
        <ecNumber evidence="2">2.1.1.-</ecNumber>
    </submittedName>
</protein>
<sequence length="310" mass="34239">MPRTPLSHASEFLATLGRGYVRNAPGSLLKAPLSGRYLNPYLRDHPRQRVVEARFGARFACDSRDLIQRYISLYGVWEPHMTRWLQSRLGAGDTFVDVGANIGYFAVLGSRLVGRSGQVVAVEASPAFHDRMLQHVRLNGCGNVRTVNEAVSDSHKKLTFVLASSNNMGANSIVPYDGPAESSFEMAARPLPEILHEDELAAARVIKIDVEGAEGAVIRGLAPVLGRLRPDVEIAVEVTPDRMEQLGDSIDELLATMAEHGFRTYRLPTDYRPENYPRALRAPQPPERWRGPVVGESELVFSRVDAETLA</sequence>
<dbReference type="NCBIfam" id="TIGR01444">
    <property type="entry name" value="fkbM_fam"/>
    <property type="match status" value="1"/>
</dbReference>
<organism evidence="2 3">
    <name type="scientific">Streptomyces longisporoflavus</name>
    <dbReference type="NCBI Taxonomy" id="28044"/>
    <lineage>
        <taxon>Bacteria</taxon>
        <taxon>Bacillati</taxon>
        <taxon>Actinomycetota</taxon>
        <taxon>Actinomycetes</taxon>
        <taxon>Kitasatosporales</taxon>
        <taxon>Streptomycetaceae</taxon>
        <taxon>Streptomyces</taxon>
    </lineage>
</organism>
<dbReference type="Proteomes" id="UP001610818">
    <property type="component" value="Unassembled WGS sequence"/>
</dbReference>
<dbReference type="SUPFAM" id="SSF53335">
    <property type="entry name" value="S-adenosyl-L-methionine-dependent methyltransferases"/>
    <property type="match status" value="1"/>
</dbReference>
<dbReference type="InterPro" id="IPR029063">
    <property type="entry name" value="SAM-dependent_MTases_sf"/>
</dbReference>
<dbReference type="EMBL" id="JBIRGQ010000006">
    <property type="protein sequence ID" value="MFH8549755.1"/>
    <property type="molecule type" value="Genomic_DNA"/>
</dbReference>
<gene>
    <name evidence="2" type="ORF">ACH4F9_32595</name>
</gene>
<dbReference type="Pfam" id="PF05050">
    <property type="entry name" value="Methyltransf_21"/>
    <property type="match status" value="1"/>
</dbReference>
<dbReference type="PANTHER" id="PTHR34203:SF15">
    <property type="entry name" value="SLL1173 PROTEIN"/>
    <property type="match status" value="1"/>
</dbReference>
<dbReference type="GO" id="GO:0032259">
    <property type="term" value="P:methylation"/>
    <property type="evidence" value="ECO:0007669"/>
    <property type="project" value="UniProtKB-KW"/>
</dbReference>
<accession>A0ABW7QZK3</accession>
<name>A0ABW7QZK3_9ACTN</name>